<organism evidence="2">
    <name type="scientific">uncultured Caudovirales phage</name>
    <dbReference type="NCBI Taxonomy" id="2100421"/>
    <lineage>
        <taxon>Viruses</taxon>
        <taxon>Duplodnaviria</taxon>
        <taxon>Heunggongvirae</taxon>
        <taxon>Uroviricota</taxon>
        <taxon>Caudoviricetes</taxon>
        <taxon>Peduoviridae</taxon>
        <taxon>Maltschvirus</taxon>
        <taxon>Maltschvirus maltsch</taxon>
    </lineage>
</organism>
<protein>
    <submittedName>
        <fullName evidence="2">Uncharacterized protein</fullName>
    </submittedName>
</protein>
<accession>A0A6J5M0J1</accession>
<gene>
    <name evidence="2" type="ORF">UFOVP331_186</name>
</gene>
<sequence>MTKDELKEKIKILVKQAYKPASSNSIDDVDVDTDIDVNIPPKVEKFPIFQNFPPLKDAVETLLTSDYEPFITDIQWVSPKPLTFRVILANDEIFYLIYSPKSWIAQIEGKKYYLLNIGEEEAACESLSRMLYYGGKAVEEPEEGESIKIPEEPAAETPAEVPGEEETPAEA</sequence>
<name>A0A6J5M0J1_9CAUD</name>
<feature type="region of interest" description="Disordered" evidence="1">
    <location>
        <begin position="142"/>
        <end position="171"/>
    </location>
</feature>
<dbReference type="EMBL" id="LR796345">
    <property type="protein sequence ID" value="CAB4138626.1"/>
    <property type="molecule type" value="Genomic_DNA"/>
</dbReference>
<feature type="compositionally biased region" description="Acidic residues" evidence="1">
    <location>
        <begin position="162"/>
        <end position="171"/>
    </location>
</feature>
<evidence type="ECO:0000313" key="2">
    <source>
        <dbReference type="EMBL" id="CAB4138626.1"/>
    </source>
</evidence>
<evidence type="ECO:0000256" key="1">
    <source>
        <dbReference type="SAM" id="MobiDB-lite"/>
    </source>
</evidence>
<proteinExistence type="predicted"/>
<reference evidence="2" key="1">
    <citation type="submission" date="2020-04" db="EMBL/GenBank/DDBJ databases">
        <authorList>
            <person name="Chiriac C."/>
            <person name="Salcher M."/>
            <person name="Ghai R."/>
            <person name="Kavagutti S V."/>
        </authorList>
    </citation>
    <scope>NUCLEOTIDE SEQUENCE</scope>
</reference>